<keyword evidence="1 7" id="KW-0808">Transferase</keyword>
<dbReference type="GO" id="GO:0009229">
    <property type="term" value="P:thiamine diphosphate biosynthetic process"/>
    <property type="evidence" value="ECO:0007669"/>
    <property type="project" value="InterPro"/>
</dbReference>
<dbReference type="InterPro" id="IPR006282">
    <property type="entry name" value="Thi_PPkinase"/>
</dbReference>
<organism evidence="7 8">
    <name type="scientific">Gracilibacillus halotolerans</name>
    <dbReference type="NCBI Taxonomy" id="74386"/>
    <lineage>
        <taxon>Bacteria</taxon>
        <taxon>Bacillati</taxon>
        <taxon>Bacillota</taxon>
        <taxon>Bacilli</taxon>
        <taxon>Bacillales</taxon>
        <taxon>Bacillaceae</taxon>
        <taxon>Gracilibacillus</taxon>
    </lineage>
</organism>
<dbReference type="PANTHER" id="PTHR41299:SF1">
    <property type="entry name" value="THIAMINE PYROPHOSPHOKINASE"/>
    <property type="match status" value="1"/>
</dbReference>
<evidence type="ECO:0000313" key="7">
    <source>
        <dbReference type="EMBL" id="MBB6511398.1"/>
    </source>
</evidence>
<dbReference type="SUPFAM" id="SSF63862">
    <property type="entry name" value="Thiamin pyrophosphokinase, substrate-binding domain"/>
    <property type="match status" value="1"/>
</dbReference>
<evidence type="ECO:0000313" key="8">
    <source>
        <dbReference type="Proteomes" id="UP000572212"/>
    </source>
</evidence>
<dbReference type="GO" id="GO:0005524">
    <property type="term" value="F:ATP binding"/>
    <property type="evidence" value="ECO:0007669"/>
    <property type="project" value="UniProtKB-KW"/>
</dbReference>
<dbReference type="InterPro" id="IPR036371">
    <property type="entry name" value="TPK_B1-bd_sf"/>
</dbReference>
<dbReference type="Gene3D" id="3.40.50.10240">
    <property type="entry name" value="Thiamin pyrophosphokinase, catalytic domain"/>
    <property type="match status" value="1"/>
</dbReference>
<dbReference type="EMBL" id="JACHON010000001">
    <property type="protein sequence ID" value="MBB6511398.1"/>
    <property type="molecule type" value="Genomic_DNA"/>
</dbReference>
<keyword evidence="4" id="KW-0067">ATP-binding</keyword>
<dbReference type="SUPFAM" id="SSF63999">
    <property type="entry name" value="Thiamin pyrophosphokinase, catalytic domain"/>
    <property type="match status" value="1"/>
</dbReference>
<dbReference type="GO" id="GO:0004788">
    <property type="term" value="F:thiamine diphosphokinase activity"/>
    <property type="evidence" value="ECO:0007669"/>
    <property type="project" value="UniProtKB-UniRule"/>
</dbReference>
<dbReference type="CDD" id="cd07995">
    <property type="entry name" value="TPK"/>
    <property type="match status" value="1"/>
</dbReference>
<dbReference type="AlphaFoldDB" id="A0A841RKX7"/>
<keyword evidence="3 7" id="KW-0418">Kinase</keyword>
<dbReference type="GO" id="GO:0030975">
    <property type="term" value="F:thiamine binding"/>
    <property type="evidence" value="ECO:0007669"/>
    <property type="project" value="InterPro"/>
</dbReference>
<dbReference type="EC" id="2.7.6.2" evidence="5"/>
<dbReference type="InterPro" id="IPR036759">
    <property type="entry name" value="TPK_catalytic_sf"/>
</dbReference>
<keyword evidence="2" id="KW-0547">Nucleotide-binding</keyword>
<accession>A0A841RKX7</accession>
<name>A0A841RKX7_9BACI</name>
<dbReference type="Pfam" id="PF04265">
    <property type="entry name" value="TPK_B1_binding"/>
    <property type="match status" value="1"/>
</dbReference>
<proteinExistence type="predicted"/>
<dbReference type="InterPro" id="IPR007373">
    <property type="entry name" value="Thiamin_PyroPKinase_B1-bd"/>
</dbReference>
<dbReference type="InterPro" id="IPR053149">
    <property type="entry name" value="TPK"/>
</dbReference>
<dbReference type="NCBIfam" id="TIGR01378">
    <property type="entry name" value="thi_PPkinase"/>
    <property type="match status" value="1"/>
</dbReference>
<sequence>MKIGIVAGGPREEIPQLHSYKNEIDYWIGADSGAIVLLEQGIPIHLALGDFDSVSELEYEQIKQHTVNIEEYPSEKDETDLELALNEGLKLDPEKIYLFGVTAGRIDHELINMQQLYRLLSHDIDAVIVDCHHEISLYKPGKYIVKKSENYPYVSFIPFTPVVENVSLEGFYYKLTNTNVQWGSTLCMSNKITEETSSFTFTEGILLMIKSRDK</sequence>
<dbReference type="GO" id="GO:0016301">
    <property type="term" value="F:kinase activity"/>
    <property type="evidence" value="ECO:0007669"/>
    <property type="project" value="UniProtKB-KW"/>
</dbReference>
<gene>
    <name evidence="7" type="ORF">GGQ92_000165</name>
</gene>
<protein>
    <recommendedName>
        <fullName evidence="5">Thiamine diphosphokinase</fullName>
        <ecNumber evidence="5">2.7.6.2</ecNumber>
    </recommendedName>
</protein>
<feature type="domain" description="Thiamin pyrophosphokinase thiamin-binding" evidence="6">
    <location>
        <begin position="141"/>
        <end position="207"/>
    </location>
</feature>
<dbReference type="SMART" id="SM00983">
    <property type="entry name" value="TPK_B1_binding"/>
    <property type="match status" value="1"/>
</dbReference>
<dbReference type="PANTHER" id="PTHR41299">
    <property type="entry name" value="THIAMINE PYROPHOSPHOKINASE"/>
    <property type="match status" value="1"/>
</dbReference>
<evidence type="ECO:0000256" key="2">
    <source>
        <dbReference type="ARBA" id="ARBA00022741"/>
    </source>
</evidence>
<reference evidence="7 8" key="1">
    <citation type="submission" date="2020-08" db="EMBL/GenBank/DDBJ databases">
        <title>Genomic Encyclopedia of Type Strains, Phase IV (KMG-IV): sequencing the most valuable type-strain genomes for metagenomic binning, comparative biology and taxonomic classification.</title>
        <authorList>
            <person name="Goeker M."/>
        </authorList>
    </citation>
    <scope>NUCLEOTIDE SEQUENCE [LARGE SCALE GENOMIC DNA]</scope>
    <source>
        <strain evidence="7 8">DSM 11805</strain>
    </source>
</reference>
<dbReference type="Proteomes" id="UP000572212">
    <property type="component" value="Unassembled WGS sequence"/>
</dbReference>
<evidence type="ECO:0000256" key="4">
    <source>
        <dbReference type="ARBA" id="ARBA00022840"/>
    </source>
</evidence>
<dbReference type="InterPro" id="IPR007371">
    <property type="entry name" value="TPK_catalytic"/>
</dbReference>
<dbReference type="Pfam" id="PF04263">
    <property type="entry name" value="TPK_catalytic"/>
    <property type="match status" value="1"/>
</dbReference>
<evidence type="ECO:0000256" key="5">
    <source>
        <dbReference type="NCBIfam" id="TIGR01378"/>
    </source>
</evidence>
<comment type="caution">
    <text evidence="7">The sequence shown here is derived from an EMBL/GenBank/DDBJ whole genome shotgun (WGS) entry which is preliminary data.</text>
</comment>
<dbReference type="GO" id="GO:0006772">
    <property type="term" value="P:thiamine metabolic process"/>
    <property type="evidence" value="ECO:0007669"/>
    <property type="project" value="UniProtKB-UniRule"/>
</dbReference>
<evidence type="ECO:0000256" key="1">
    <source>
        <dbReference type="ARBA" id="ARBA00022679"/>
    </source>
</evidence>
<evidence type="ECO:0000259" key="6">
    <source>
        <dbReference type="SMART" id="SM00983"/>
    </source>
</evidence>
<evidence type="ECO:0000256" key="3">
    <source>
        <dbReference type="ARBA" id="ARBA00022777"/>
    </source>
</evidence>
<keyword evidence="8" id="KW-1185">Reference proteome</keyword>
<dbReference type="RefSeq" id="WP_184243577.1">
    <property type="nucleotide sequence ID" value="NZ_BAAACU010000022.1"/>
</dbReference>